<evidence type="ECO:0000313" key="1">
    <source>
        <dbReference type="EMBL" id="KAG9453350.1"/>
    </source>
</evidence>
<dbReference type="AlphaFoldDB" id="A0AAV7EWS8"/>
<keyword evidence="2" id="KW-1185">Reference proteome</keyword>
<reference evidence="1 2" key="1">
    <citation type="submission" date="2021-07" db="EMBL/GenBank/DDBJ databases">
        <title>The Aristolochia fimbriata genome: insights into angiosperm evolution, floral development and chemical biosynthesis.</title>
        <authorList>
            <person name="Jiao Y."/>
        </authorList>
    </citation>
    <scope>NUCLEOTIDE SEQUENCE [LARGE SCALE GENOMIC DNA]</scope>
    <source>
        <strain evidence="1">IBCAS-2021</strain>
        <tissue evidence="1">Leaf</tissue>
    </source>
</reference>
<dbReference type="Proteomes" id="UP000825729">
    <property type="component" value="Unassembled WGS sequence"/>
</dbReference>
<accession>A0AAV7EWS8</accession>
<dbReference type="EMBL" id="JAINDJ010000003">
    <property type="protein sequence ID" value="KAG9453350.1"/>
    <property type="molecule type" value="Genomic_DNA"/>
</dbReference>
<evidence type="ECO:0000313" key="2">
    <source>
        <dbReference type="Proteomes" id="UP000825729"/>
    </source>
</evidence>
<gene>
    <name evidence="1" type="ORF">H6P81_006254</name>
</gene>
<comment type="caution">
    <text evidence="1">The sequence shown here is derived from an EMBL/GenBank/DDBJ whole genome shotgun (WGS) entry which is preliminary data.</text>
</comment>
<proteinExistence type="predicted"/>
<sequence length="91" mass="10359">MPWVSYMVGRLLEIGLRHWEPWAEEEDPNTNGQKQLGFGVFFSERHHWSSQKKSLLMAGDMDSAETWNRSQKGAGEGVVILSDVFSLSFIS</sequence>
<protein>
    <submittedName>
        <fullName evidence="1">Uncharacterized protein</fullName>
    </submittedName>
</protein>
<organism evidence="1 2">
    <name type="scientific">Aristolochia fimbriata</name>
    <name type="common">White veined hardy Dutchman's pipe vine</name>
    <dbReference type="NCBI Taxonomy" id="158543"/>
    <lineage>
        <taxon>Eukaryota</taxon>
        <taxon>Viridiplantae</taxon>
        <taxon>Streptophyta</taxon>
        <taxon>Embryophyta</taxon>
        <taxon>Tracheophyta</taxon>
        <taxon>Spermatophyta</taxon>
        <taxon>Magnoliopsida</taxon>
        <taxon>Magnoliidae</taxon>
        <taxon>Piperales</taxon>
        <taxon>Aristolochiaceae</taxon>
        <taxon>Aristolochia</taxon>
    </lineage>
</organism>
<name>A0AAV7EWS8_ARIFI</name>